<evidence type="ECO:0000256" key="1">
    <source>
        <dbReference type="SAM" id="MobiDB-lite"/>
    </source>
</evidence>
<feature type="transmembrane region" description="Helical" evidence="2">
    <location>
        <begin position="136"/>
        <end position="153"/>
    </location>
</feature>
<proteinExistence type="predicted"/>
<reference evidence="3 4" key="1">
    <citation type="journal article" date="2019" name="Int. J. Syst. Evol. Microbiol.">
        <title>The Global Catalogue of Microorganisms (GCM) 10K type strain sequencing project: providing services to taxonomists for standard genome sequencing and annotation.</title>
        <authorList>
            <consortium name="The Broad Institute Genomics Platform"/>
            <consortium name="The Broad Institute Genome Sequencing Center for Infectious Disease"/>
            <person name="Wu L."/>
            <person name="Ma J."/>
        </authorList>
    </citation>
    <scope>NUCLEOTIDE SEQUENCE [LARGE SCALE GENOMIC DNA]</scope>
    <source>
        <strain evidence="3 4">JCM 10303</strain>
    </source>
</reference>
<protein>
    <recommendedName>
        <fullName evidence="5">DUF4190 domain-containing protein</fullName>
    </recommendedName>
</protein>
<keyword evidence="2" id="KW-1133">Transmembrane helix</keyword>
<keyword evidence="4" id="KW-1185">Reference proteome</keyword>
<keyword evidence="2" id="KW-0812">Transmembrane</keyword>
<evidence type="ECO:0008006" key="5">
    <source>
        <dbReference type="Google" id="ProtNLM"/>
    </source>
</evidence>
<accession>A0ABN1BZP7</accession>
<gene>
    <name evidence="3" type="ORF">GCM10009533_03660</name>
</gene>
<sequence length="232" mass="24430">MQGSYSLKWLTRRRYVARVHGRPRARTAVPHATPGLRSPAEGRESIGREPSGLVPTRLALRNSPGGGTLAPSARDGAPAPGQTSRDERPDREATMDAPPGSAAAEPSVPRNGFGITSAVLGTVGLVFAFIPFVGVIAWPLVLVGLVFGVLGLLRVAKGRADNRGTALTGTVLCVIGLLLCVVQTLLFERVVSRVPPPKQYSQVRPVAWEPADARLVVLRGDQRGASAAAPRS</sequence>
<evidence type="ECO:0000256" key="2">
    <source>
        <dbReference type="SAM" id="Phobius"/>
    </source>
</evidence>
<evidence type="ECO:0000313" key="3">
    <source>
        <dbReference type="EMBL" id="GAA0508158.1"/>
    </source>
</evidence>
<keyword evidence="2" id="KW-0472">Membrane</keyword>
<dbReference type="EMBL" id="BAAAGS010000002">
    <property type="protein sequence ID" value="GAA0508158.1"/>
    <property type="molecule type" value="Genomic_DNA"/>
</dbReference>
<dbReference type="Proteomes" id="UP001500729">
    <property type="component" value="Unassembled WGS sequence"/>
</dbReference>
<feature type="transmembrane region" description="Helical" evidence="2">
    <location>
        <begin position="165"/>
        <end position="187"/>
    </location>
</feature>
<organism evidence="3 4">
    <name type="scientific">Saccharopolyspora erythraea</name>
    <name type="common">Streptomyces erythraeus</name>
    <dbReference type="NCBI Taxonomy" id="1836"/>
    <lineage>
        <taxon>Bacteria</taxon>
        <taxon>Bacillati</taxon>
        <taxon>Actinomycetota</taxon>
        <taxon>Actinomycetes</taxon>
        <taxon>Pseudonocardiales</taxon>
        <taxon>Pseudonocardiaceae</taxon>
        <taxon>Saccharopolyspora</taxon>
    </lineage>
</organism>
<feature type="compositionally biased region" description="Basic and acidic residues" evidence="1">
    <location>
        <begin position="84"/>
        <end position="94"/>
    </location>
</feature>
<evidence type="ECO:0000313" key="4">
    <source>
        <dbReference type="Proteomes" id="UP001500729"/>
    </source>
</evidence>
<comment type="caution">
    <text evidence="3">The sequence shown here is derived from an EMBL/GenBank/DDBJ whole genome shotgun (WGS) entry which is preliminary data.</text>
</comment>
<feature type="region of interest" description="Disordered" evidence="1">
    <location>
        <begin position="21"/>
        <end position="108"/>
    </location>
</feature>
<name>A0ABN1BZP7_SACER</name>